<reference evidence="2" key="1">
    <citation type="submission" date="2006-10" db="EMBL/GenBank/DDBJ databases">
        <authorList>
            <person name="Amadeo P."/>
            <person name="Zhao Q."/>
            <person name="Wortman J."/>
            <person name="Fraser-Liggett C."/>
            <person name="Carlton J."/>
        </authorList>
    </citation>
    <scope>NUCLEOTIDE SEQUENCE</scope>
    <source>
        <strain evidence="2">G3</strain>
    </source>
</reference>
<sequence>MYLITSLSFVSDVSFKVEEKTLITNSPYLITNDTSYDKAQNIISLVSNLIMPNQTKIIPSRIPPIEYKPGDCIKIKKYIHPLDFPGVDVQELNLKIPIHDQRVLKAILPTNYQIVFFSSAAIREFTRLYHFKNALVTYMGVFCKDCQVKFPNDHVGVDTSSITVSNRVIENLIIGKTTFIPWGHFLTDSPISSLLYLPEEIVNKSQYYFYKESFFYGDNLKAFGWGHLQRASLYRDATLVKNLYMAVPNDFVNGQTYFFRLLRERLMKLYKCEDIKPTQGTISNKGLYKPRHISNMDKLIERIRETYPNITWTYHSDDQISNTAVAIKILSATKYFVTPCGSAAFKILYMHENTGICIVGMAITDWANLGICQAMGIWCTYSYNPTLPWLDRSTGIIDIEMNLRFLSYLIYAVDNQKWPTVTKDKVEFLFEQDMHRKILDIDPSSSLQIPCNIDKYYDNLIHHKSQPKRCESIKSIYFDRNVPMR</sequence>
<dbReference type="KEGG" id="tva:4765784"/>
<dbReference type="VEuPathDB" id="TrichDB:TVAGG3_0775610"/>
<dbReference type="Proteomes" id="UP000001542">
    <property type="component" value="Unassembled WGS sequence"/>
</dbReference>
<dbReference type="Pfam" id="PF04577">
    <property type="entry name" value="Glyco_transf_61"/>
    <property type="match status" value="1"/>
</dbReference>
<accession>A2EHK2</accession>
<name>A2EHK2_TRIV3</name>
<dbReference type="GO" id="GO:0016757">
    <property type="term" value="F:glycosyltransferase activity"/>
    <property type="evidence" value="ECO:0000318"/>
    <property type="project" value="GO_Central"/>
</dbReference>
<reference evidence="2" key="2">
    <citation type="journal article" date="2007" name="Science">
        <title>Draft genome sequence of the sexually transmitted pathogen Trichomonas vaginalis.</title>
        <authorList>
            <person name="Carlton J.M."/>
            <person name="Hirt R.P."/>
            <person name="Silva J.C."/>
            <person name="Delcher A.L."/>
            <person name="Schatz M."/>
            <person name="Zhao Q."/>
            <person name="Wortman J.R."/>
            <person name="Bidwell S.L."/>
            <person name="Alsmark U.C.M."/>
            <person name="Besteiro S."/>
            <person name="Sicheritz-Ponten T."/>
            <person name="Noel C.J."/>
            <person name="Dacks J.B."/>
            <person name="Foster P.G."/>
            <person name="Simillion C."/>
            <person name="Van de Peer Y."/>
            <person name="Miranda-Saavedra D."/>
            <person name="Barton G.J."/>
            <person name="Westrop G.D."/>
            <person name="Mueller S."/>
            <person name="Dessi D."/>
            <person name="Fiori P.L."/>
            <person name="Ren Q."/>
            <person name="Paulsen I."/>
            <person name="Zhang H."/>
            <person name="Bastida-Corcuera F.D."/>
            <person name="Simoes-Barbosa A."/>
            <person name="Brown M.T."/>
            <person name="Hayes R.D."/>
            <person name="Mukherjee M."/>
            <person name="Okumura C.Y."/>
            <person name="Schneider R."/>
            <person name="Smith A.J."/>
            <person name="Vanacova S."/>
            <person name="Villalvazo M."/>
            <person name="Haas B.J."/>
            <person name="Pertea M."/>
            <person name="Feldblyum T.V."/>
            <person name="Utterback T.R."/>
            <person name="Shu C.L."/>
            <person name="Osoegawa K."/>
            <person name="de Jong P.J."/>
            <person name="Hrdy I."/>
            <person name="Horvathova L."/>
            <person name="Zubacova Z."/>
            <person name="Dolezal P."/>
            <person name="Malik S.B."/>
            <person name="Logsdon J.M. Jr."/>
            <person name="Henze K."/>
            <person name="Gupta A."/>
            <person name="Wang C.C."/>
            <person name="Dunne R.L."/>
            <person name="Upcroft J.A."/>
            <person name="Upcroft P."/>
            <person name="White O."/>
            <person name="Salzberg S.L."/>
            <person name="Tang P."/>
            <person name="Chiu C.-H."/>
            <person name="Lee Y.-S."/>
            <person name="Embley T.M."/>
            <person name="Coombs G.H."/>
            <person name="Mottram J.C."/>
            <person name="Tachezy J."/>
            <person name="Fraser-Liggett C.M."/>
            <person name="Johnson P.J."/>
        </authorList>
    </citation>
    <scope>NUCLEOTIDE SEQUENCE [LARGE SCALE GENOMIC DNA]</scope>
    <source>
        <strain evidence="2">G3</strain>
    </source>
</reference>
<dbReference type="AlphaFoldDB" id="A2EHK2"/>
<dbReference type="VEuPathDB" id="TrichDB:TVAG_142430"/>
<feature type="domain" description="Glycosyltransferase 61 catalytic" evidence="1">
    <location>
        <begin position="182"/>
        <end position="357"/>
    </location>
</feature>
<dbReference type="EMBL" id="DS113390">
    <property type="protein sequence ID" value="EAY07889.1"/>
    <property type="molecule type" value="Genomic_DNA"/>
</dbReference>
<dbReference type="RefSeq" id="XP_001320112.1">
    <property type="nucleotide sequence ID" value="XM_001320077.1"/>
</dbReference>
<proteinExistence type="predicted"/>
<organism evidence="2 3">
    <name type="scientific">Trichomonas vaginalis (strain ATCC PRA-98 / G3)</name>
    <dbReference type="NCBI Taxonomy" id="412133"/>
    <lineage>
        <taxon>Eukaryota</taxon>
        <taxon>Metamonada</taxon>
        <taxon>Parabasalia</taxon>
        <taxon>Trichomonadida</taxon>
        <taxon>Trichomonadidae</taxon>
        <taxon>Trichomonas</taxon>
    </lineage>
</organism>
<evidence type="ECO:0000313" key="2">
    <source>
        <dbReference type="EMBL" id="EAY07889.1"/>
    </source>
</evidence>
<keyword evidence="3" id="KW-1185">Reference proteome</keyword>
<evidence type="ECO:0000259" key="1">
    <source>
        <dbReference type="Pfam" id="PF04577"/>
    </source>
</evidence>
<gene>
    <name evidence="2" type="ORF">TVAG_142430</name>
</gene>
<protein>
    <recommendedName>
        <fullName evidence="1">Glycosyltransferase 61 catalytic domain-containing protein</fullName>
    </recommendedName>
</protein>
<dbReference type="InterPro" id="IPR049625">
    <property type="entry name" value="Glyco_transf_61_cat"/>
</dbReference>
<evidence type="ECO:0000313" key="3">
    <source>
        <dbReference type="Proteomes" id="UP000001542"/>
    </source>
</evidence>
<dbReference type="InParanoid" id="A2EHK2"/>